<feature type="chain" id="PRO_5029730593" evidence="1">
    <location>
        <begin position="21"/>
        <end position="352"/>
    </location>
</feature>
<dbReference type="Proteomes" id="UP000486602">
    <property type="component" value="Unassembled WGS sequence"/>
</dbReference>
<proteinExistence type="predicted"/>
<dbReference type="AlphaFoldDB" id="A0A7K3WR48"/>
<dbReference type="NCBIfam" id="TIGR03519">
    <property type="entry name" value="T9SS_PorP_fam"/>
    <property type="match status" value="1"/>
</dbReference>
<evidence type="ECO:0000256" key="1">
    <source>
        <dbReference type="SAM" id="SignalP"/>
    </source>
</evidence>
<dbReference type="InterPro" id="IPR019861">
    <property type="entry name" value="PorP/SprF_Bacteroidetes"/>
</dbReference>
<keyword evidence="3" id="KW-1185">Reference proteome</keyword>
<comment type="caution">
    <text evidence="2">The sequence shown here is derived from an EMBL/GenBank/DDBJ whole genome shotgun (WGS) entry which is preliminary data.</text>
</comment>
<dbReference type="Pfam" id="PF11751">
    <property type="entry name" value="PorP_SprF"/>
    <property type="match status" value="1"/>
</dbReference>
<reference evidence="2 3" key="1">
    <citation type="submission" date="2020-02" db="EMBL/GenBank/DDBJ databases">
        <title>Out from the shadows clarifying the taxonomy of the family Cryomorphaceae and related taxa by utilizing the GTDB taxonomic framework.</title>
        <authorList>
            <person name="Bowman J.P."/>
        </authorList>
    </citation>
    <scope>NUCLEOTIDE SEQUENCE [LARGE SCALE GENOMIC DNA]</scope>
    <source>
        <strain evidence="2 3">QSSC 1-22</strain>
    </source>
</reference>
<dbReference type="RefSeq" id="WP_163285554.1">
    <property type="nucleotide sequence ID" value="NZ_JAAGVY010000021.1"/>
</dbReference>
<organism evidence="2 3">
    <name type="scientific">Cryomorpha ignava</name>
    <dbReference type="NCBI Taxonomy" id="101383"/>
    <lineage>
        <taxon>Bacteria</taxon>
        <taxon>Pseudomonadati</taxon>
        <taxon>Bacteroidota</taxon>
        <taxon>Flavobacteriia</taxon>
        <taxon>Flavobacteriales</taxon>
        <taxon>Cryomorphaceae</taxon>
        <taxon>Cryomorpha</taxon>
    </lineage>
</organism>
<gene>
    <name evidence="2" type="ORF">G3O08_11665</name>
</gene>
<keyword evidence="1" id="KW-0732">Signal</keyword>
<evidence type="ECO:0000313" key="2">
    <source>
        <dbReference type="EMBL" id="NEN24159.1"/>
    </source>
</evidence>
<evidence type="ECO:0000313" key="3">
    <source>
        <dbReference type="Proteomes" id="UP000486602"/>
    </source>
</evidence>
<accession>A0A7K3WR48</accession>
<sequence>MKKTLHTIIGLMFISLSGMAQQDYHFSQFFASPITYNPANTGAFEGDIRGMVNYRSQYGSLSANPFKTIAFAADAPLKLTNLAYDKNFLGVGLAVVNDNAGIANFNNLSISANAAYAIDLGGTALNPHFLSVGIQVGYIQRSLNLDAASWENQWNGTGFNLGVPSGERISGTINESNIDLGGGVSWYKSFNDYTRLLIGASVLHANKPKVDILGSNEALMRKYIGHASMAFVPEGSQVTYLPNVFVMFQGPNRIIDVGSEIEFSFWDRTEYTDFRNNLSMNLGAYYRIQDAIYFIARGNYHDFSLGISYDFTASSLAENNNGKGGVELVLSYRKSFSGPGTNRQKLIRSKGL</sequence>
<protein>
    <submittedName>
        <fullName evidence="2">Type IX secretion system membrane protein PorP/SprF</fullName>
    </submittedName>
</protein>
<name>A0A7K3WR48_9FLAO</name>
<dbReference type="EMBL" id="JAAGVY010000021">
    <property type="protein sequence ID" value="NEN24159.1"/>
    <property type="molecule type" value="Genomic_DNA"/>
</dbReference>
<feature type="signal peptide" evidence="1">
    <location>
        <begin position="1"/>
        <end position="20"/>
    </location>
</feature>